<accession>A0A5B8MTV6</accession>
<dbReference type="EMBL" id="CP031044">
    <property type="protein sequence ID" value="QDZ23821.1"/>
    <property type="molecule type" value="Genomic_DNA"/>
</dbReference>
<dbReference type="InterPro" id="IPR003425">
    <property type="entry name" value="CCB3/YggT"/>
</dbReference>
<reference evidence="2 3" key="1">
    <citation type="submission" date="2018-07" db="EMBL/GenBank/DDBJ databases">
        <title>The complete nuclear genome of the prasinophyte Chloropicon primus (CCMP1205).</title>
        <authorList>
            <person name="Pombert J.-F."/>
            <person name="Otis C."/>
            <person name="Turmel M."/>
            <person name="Lemieux C."/>
        </authorList>
    </citation>
    <scope>NUCLEOTIDE SEQUENCE [LARGE SCALE GENOMIC DNA]</scope>
    <source>
        <strain evidence="2 3">CCMP1205</strain>
    </source>
</reference>
<feature type="region of interest" description="Disordered" evidence="1">
    <location>
        <begin position="49"/>
        <end position="102"/>
    </location>
</feature>
<evidence type="ECO:0000256" key="1">
    <source>
        <dbReference type="SAM" id="MobiDB-lite"/>
    </source>
</evidence>
<dbReference type="PANTHER" id="PTHR33219">
    <property type="entry name" value="YLMG HOMOLOG PROTEIN 2, CHLOROPLASTIC"/>
    <property type="match status" value="1"/>
</dbReference>
<dbReference type="Pfam" id="PF02325">
    <property type="entry name" value="CCB3_YggT"/>
    <property type="match status" value="1"/>
</dbReference>
<keyword evidence="3" id="KW-1185">Reference proteome</keyword>
<dbReference type="STRING" id="1764295.A0A5B8MTV6"/>
<proteinExistence type="predicted"/>
<name>A0A5B8MTV6_9CHLO</name>
<dbReference type="AlphaFoldDB" id="A0A5B8MTV6"/>
<dbReference type="OrthoDB" id="4696at2759"/>
<evidence type="ECO:0000313" key="2">
    <source>
        <dbReference type="EMBL" id="QDZ23821.1"/>
    </source>
</evidence>
<feature type="compositionally biased region" description="Basic and acidic residues" evidence="1">
    <location>
        <begin position="85"/>
        <end position="97"/>
    </location>
</feature>
<dbReference type="GO" id="GO:0009535">
    <property type="term" value="C:chloroplast thylakoid membrane"/>
    <property type="evidence" value="ECO:0007669"/>
    <property type="project" value="TreeGrafter"/>
</dbReference>
<sequence>MSLRVAAPYVRGASTPVGVAGGMCRHSGTTRGSGGLRSRIPRACGGRVPSRRSFATNVDPSSSSSSSSLVGCSGERTSVVPRAKRASEARSASRDRGVPATSGLTLDPLRGGSLGLAMAAGTLGYFSGAPSCLAAAVPAELYELSALDASSASFVASLLKPALGVASLFMIVRIVLTWFPETKSKEFPWIIFYYTTEPVLSFTRNIFQPVGGVDISPIIWVAFLSFMNEILVGPQGILILLSAK</sequence>
<evidence type="ECO:0000313" key="3">
    <source>
        <dbReference type="Proteomes" id="UP000316726"/>
    </source>
</evidence>
<dbReference type="Proteomes" id="UP000316726">
    <property type="component" value="Chromosome 11"/>
</dbReference>
<dbReference type="PANTHER" id="PTHR33219:SF14">
    <property type="entry name" value="PROTEIN COFACTOR ASSEMBLY OF COMPLEX C SUBUNIT B CCB3, CHLOROPLASTIC-RELATED"/>
    <property type="match status" value="1"/>
</dbReference>
<organism evidence="2 3">
    <name type="scientific">Chloropicon primus</name>
    <dbReference type="NCBI Taxonomy" id="1764295"/>
    <lineage>
        <taxon>Eukaryota</taxon>
        <taxon>Viridiplantae</taxon>
        <taxon>Chlorophyta</taxon>
        <taxon>Chloropicophyceae</taxon>
        <taxon>Chloropicales</taxon>
        <taxon>Chloropicaceae</taxon>
        <taxon>Chloropicon</taxon>
    </lineage>
</organism>
<gene>
    <name evidence="2" type="ORF">A3770_11p63390</name>
</gene>
<protein>
    <submittedName>
        <fullName evidence="2">Uncharacterized protein</fullName>
    </submittedName>
</protein>